<evidence type="ECO:0000256" key="11">
    <source>
        <dbReference type="ARBA" id="ARBA00023016"/>
    </source>
</evidence>
<evidence type="ECO:0000256" key="4">
    <source>
        <dbReference type="ARBA" id="ARBA00010541"/>
    </source>
</evidence>
<reference evidence="14 15" key="1">
    <citation type="submission" date="2016-11" db="EMBL/GenBank/DDBJ databases">
        <title>Mixed transmission modes and dynamic genome evolution in an obligate animal-bacterial symbiosis.</title>
        <authorList>
            <person name="Russell S.L."/>
            <person name="Corbett-Detig R.B."/>
            <person name="Cavanaugh C.M."/>
        </authorList>
    </citation>
    <scope>NUCLEOTIDE SEQUENCE [LARGE SCALE GENOMIC DNA]</scope>
    <source>
        <strain evidence="14">Sp-SM6</strain>
    </source>
</reference>
<dbReference type="Gene3D" id="2.30.42.10">
    <property type="match status" value="1"/>
</dbReference>
<keyword evidence="10" id="KW-0720">Serine protease</keyword>
<dbReference type="Gene3D" id="2.30.42.60">
    <property type="match status" value="1"/>
</dbReference>
<dbReference type="GO" id="GO:0006508">
    <property type="term" value="P:proteolysis"/>
    <property type="evidence" value="ECO:0007669"/>
    <property type="project" value="UniProtKB-KW"/>
</dbReference>
<dbReference type="GO" id="GO:0042597">
    <property type="term" value="C:periplasmic space"/>
    <property type="evidence" value="ECO:0007669"/>
    <property type="project" value="UniProtKB-SubCell"/>
</dbReference>
<evidence type="ECO:0000256" key="3">
    <source>
        <dbReference type="ARBA" id="ARBA00004418"/>
    </source>
</evidence>
<dbReference type="GO" id="GO:0004252">
    <property type="term" value="F:serine-type endopeptidase activity"/>
    <property type="evidence" value="ECO:0007669"/>
    <property type="project" value="InterPro"/>
</dbReference>
<dbReference type="InterPro" id="IPR036034">
    <property type="entry name" value="PDZ_sf"/>
</dbReference>
<dbReference type="InterPro" id="IPR001478">
    <property type="entry name" value="PDZ"/>
</dbReference>
<evidence type="ECO:0000256" key="6">
    <source>
        <dbReference type="ARBA" id="ARBA00013958"/>
    </source>
</evidence>
<dbReference type="Pfam" id="PF13365">
    <property type="entry name" value="Trypsin_2"/>
    <property type="match status" value="1"/>
</dbReference>
<evidence type="ECO:0000256" key="1">
    <source>
        <dbReference type="ARBA" id="ARBA00001772"/>
    </source>
</evidence>
<feature type="domain" description="PDZ" evidence="13">
    <location>
        <begin position="91"/>
        <end position="151"/>
    </location>
</feature>
<comment type="catalytic activity">
    <reaction evidence="1">
        <text>Acts on substrates that are at least partially unfolded. The cleavage site P1 residue is normally between a pair of hydrophobic residues, such as Val-|-Val.</text>
        <dbReference type="EC" id="3.4.21.107"/>
    </reaction>
</comment>
<dbReference type="SMART" id="SM00228">
    <property type="entry name" value="PDZ"/>
    <property type="match status" value="1"/>
</dbReference>
<dbReference type="PANTHER" id="PTHR22939">
    <property type="entry name" value="SERINE PROTEASE FAMILY S1C HTRA-RELATED"/>
    <property type="match status" value="1"/>
</dbReference>
<dbReference type="InterPro" id="IPR001940">
    <property type="entry name" value="Peptidase_S1C"/>
</dbReference>
<evidence type="ECO:0000313" key="15">
    <source>
        <dbReference type="Proteomes" id="UP000190198"/>
    </source>
</evidence>
<evidence type="ECO:0000259" key="13">
    <source>
        <dbReference type="PROSITE" id="PS50106"/>
    </source>
</evidence>
<comment type="function">
    <text evidence="2">Might be efficient in the degradation of transiently denatured and unfolded proteins which accumulate in the periplasm following stress conditions.</text>
</comment>
<dbReference type="PANTHER" id="PTHR22939:SF130">
    <property type="entry name" value="PERIPLASMIC SERINE ENDOPROTEASE DEGP-LIKE-RELATED"/>
    <property type="match status" value="1"/>
</dbReference>
<dbReference type="EMBL" id="MPRK01000045">
    <property type="protein sequence ID" value="OOZ42098.1"/>
    <property type="molecule type" value="Genomic_DNA"/>
</dbReference>
<evidence type="ECO:0000256" key="7">
    <source>
        <dbReference type="ARBA" id="ARBA00022670"/>
    </source>
</evidence>
<evidence type="ECO:0000256" key="5">
    <source>
        <dbReference type="ARBA" id="ARBA00013035"/>
    </source>
</evidence>
<proteinExistence type="inferred from homology"/>
<keyword evidence="8" id="KW-0574">Periplasm</keyword>
<dbReference type="AlphaFoldDB" id="A0A1T2LAG0"/>
<sequence length="266" mass="28373">MSPFGFDHSVTAGIVSAKGRSLPEENYVPFIQTDVAINPGNSGGPLFNLNGEVVGVNSQIYSRSGGFMGLSFSIPIEVAMNVADQLRSKGKVSRGWLGVLIQDVTRELAESFDMDKPMGALVARVMPDSPAEKAGMQVGDIIIGFNGKPVEKSSKLPPMVGSASIDRPAEVVVLRAGREETISVNIGELPDEQLAMLGKEPQPEPDEKETIMGLVVSNLTQKQRDELGIAEGGVIVEEVQEGPARTAGIRAGEVIHDWKPLCHGCR</sequence>
<dbReference type="Gene3D" id="2.40.10.120">
    <property type="match status" value="1"/>
</dbReference>
<comment type="subcellular location">
    <subcellularLocation>
        <location evidence="3">Periplasm</location>
    </subcellularLocation>
</comment>
<dbReference type="Pfam" id="PF13180">
    <property type="entry name" value="PDZ_2"/>
    <property type="match status" value="1"/>
</dbReference>
<dbReference type="EC" id="3.4.21.107" evidence="5"/>
<organism evidence="14 15">
    <name type="scientific">Solemya elarraichensis gill symbiont</name>
    <dbReference type="NCBI Taxonomy" id="1918949"/>
    <lineage>
        <taxon>Bacteria</taxon>
        <taxon>Pseudomonadati</taxon>
        <taxon>Pseudomonadota</taxon>
        <taxon>Gammaproteobacteria</taxon>
        <taxon>sulfur-oxidizing symbionts</taxon>
    </lineage>
</organism>
<protein>
    <recommendedName>
        <fullName evidence="6">Probable periplasmic serine endoprotease DegP-like</fullName>
        <ecNumber evidence="5">3.4.21.107</ecNumber>
    </recommendedName>
    <alternativeName>
        <fullName evidence="12">Protease Do</fullName>
    </alternativeName>
</protein>
<dbReference type="Proteomes" id="UP000190198">
    <property type="component" value="Unassembled WGS sequence"/>
</dbReference>
<evidence type="ECO:0000256" key="2">
    <source>
        <dbReference type="ARBA" id="ARBA00002610"/>
    </source>
</evidence>
<comment type="caution">
    <text evidence="14">The sequence shown here is derived from an EMBL/GenBank/DDBJ whole genome shotgun (WGS) entry which is preliminary data.</text>
</comment>
<dbReference type="SUPFAM" id="SSF50156">
    <property type="entry name" value="PDZ domain-like"/>
    <property type="match status" value="2"/>
</dbReference>
<dbReference type="PROSITE" id="PS50106">
    <property type="entry name" value="PDZ"/>
    <property type="match status" value="1"/>
</dbReference>
<dbReference type="SUPFAM" id="SSF50494">
    <property type="entry name" value="Trypsin-like serine proteases"/>
    <property type="match status" value="1"/>
</dbReference>
<keyword evidence="7" id="KW-0645">Protease</keyword>
<evidence type="ECO:0000256" key="8">
    <source>
        <dbReference type="ARBA" id="ARBA00022764"/>
    </source>
</evidence>
<evidence type="ECO:0000313" key="14">
    <source>
        <dbReference type="EMBL" id="OOZ42098.1"/>
    </source>
</evidence>
<accession>A0A1T2LAG0</accession>
<keyword evidence="15" id="KW-1185">Reference proteome</keyword>
<dbReference type="InterPro" id="IPR009003">
    <property type="entry name" value="Peptidase_S1_PA"/>
</dbReference>
<keyword evidence="11" id="KW-0346">Stress response</keyword>
<keyword evidence="9" id="KW-0378">Hydrolase</keyword>
<evidence type="ECO:0000256" key="9">
    <source>
        <dbReference type="ARBA" id="ARBA00022801"/>
    </source>
</evidence>
<dbReference type="RefSeq" id="WP_370738151.1">
    <property type="nucleotide sequence ID" value="NZ_MPRK01000045.1"/>
</dbReference>
<evidence type="ECO:0000256" key="10">
    <source>
        <dbReference type="ARBA" id="ARBA00022825"/>
    </source>
</evidence>
<dbReference type="PRINTS" id="PR00834">
    <property type="entry name" value="PROTEASES2C"/>
</dbReference>
<comment type="similarity">
    <text evidence="4">Belongs to the peptidase S1C family.</text>
</comment>
<dbReference type="CDD" id="cd10839">
    <property type="entry name" value="cpPDZ1_DegP-like"/>
    <property type="match status" value="1"/>
</dbReference>
<gene>
    <name evidence="14" type="ORF">BOW52_03635</name>
</gene>
<evidence type="ECO:0000256" key="12">
    <source>
        <dbReference type="ARBA" id="ARBA00032850"/>
    </source>
</evidence>
<name>A0A1T2LAG0_9GAMM</name>